<comment type="caution">
    <text evidence="2">The sequence shown here is derived from an EMBL/GenBank/DDBJ whole genome shotgun (WGS) entry which is preliminary data.</text>
</comment>
<proteinExistence type="predicted"/>
<evidence type="ECO:0000259" key="1">
    <source>
        <dbReference type="SMART" id="SM00974"/>
    </source>
</evidence>
<dbReference type="RefSeq" id="WP_379526749.1">
    <property type="nucleotide sequence ID" value="NZ_JBHSBI010000002.1"/>
</dbReference>
<feature type="domain" description="Bacteriophage T5 Orf172 DNA-binding" evidence="1">
    <location>
        <begin position="75"/>
        <end position="142"/>
    </location>
</feature>
<keyword evidence="3" id="KW-1185">Reference proteome</keyword>
<dbReference type="Pfam" id="PF13455">
    <property type="entry name" value="MUG113"/>
    <property type="match status" value="1"/>
</dbReference>
<sequence>MKVLFNLIHPEDADEYLLRRYSAEWAVMIGGDVEENYVADLAARRARQAAEDARQRFPEEWNETLIPRSSVVYYIQFGDRVKIGFTTNLEKRLTALPHDEVLATEPGGQVTERRRHEEFETYRITGEWFEMGDELVDHINELRRREYAANRTPKPMRRYVPHRV</sequence>
<dbReference type="EMBL" id="JBHSBI010000002">
    <property type="protein sequence ID" value="MFC4006609.1"/>
    <property type="molecule type" value="Genomic_DNA"/>
</dbReference>
<dbReference type="InterPro" id="IPR018306">
    <property type="entry name" value="Phage_T5_Orf172_DNA-bd"/>
</dbReference>
<gene>
    <name evidence="2" type="ORF">ACFOY2_05210</name>
</gene>
<protein>
    <submittedName>
        <fullName evidence="2">GIY-YIG nuclease family protein</fullName>
    </submittedName>
</protein>
<evidence type="ECO:0000313" key="3">
    <source>
        <dbReference type="Proteomes" id="UP001595851"/>
    </source>
</evidence>
<organism evidence="2 3">
    <name type="scientific">Nonomuraea purpurea</name>
    <dbReference type="NCBI Taxonomy" id="1849276"/>
    <lineage>
        <taxon>Bacteria</taxon>
        <taxon>Bacillati</taxon>
        <taxon>Actinomycetota</taxon>
        <taxon>Actinomycetes</taxon>
        <taxon>Streptosporangiales</taxon>
        <taxon>Streptosporangiaceae</taxon>
        <taxon>Nonomuraea</taxon>
    </lineage>
</organism>
<reference evidence="3" key="1">
    <citation type="journal article" date="2019" name="Int. J. Syst. Evol. Microbiol.">
        <title>The Global Catalogue of Microorganisms (GCM) 10K type strain sequencing project: providing services to taxonomists for standard genome sequencing and annotation.</title>
        <authorList>
            <consortium name="The Broad Institute Genomics Platform"/>
            <consortium name="The Broad Institute Genome Sequencing Center for Infectious Disease"/>
            <person name="Wu L."/>
            <person name="Ma J."/>
        </authorList>
    </citation>
    <scope>NUCLEOTIDE SEQUENCE [LARGE SCALE GENOMIC DNA]</scope>
    <source>
        <strain evidence="3">TBRC 1276</strain>
    </source>
</reference>
<dbReference type="SMART" id="SM00974">
    <property type="entry name" value="T5orf172"/>
    <property type="match status" value="1"/>
</dbReference>
<name>A0ABV8G194_9ACTN</name>
<accession>A0ABV8G194</accession>
<evidence type="ECO:0000313" key="2">
    <source>
        <dbReference type="EMBL" id="MFC4006609.1"/>
    </source>
</evidence>
<dbReference type="Proteomes" id="UP001595851">
    <property type="component" value="Unassembled WGS sequence"/>
</dbReference>